<feature type="compositionally biased region" description="Basic residues" evidence="10">
    <location>
        <begin position="66"/>
        <end position="75"/>
    </location>
</feature>
<comment type="caution">
    <text evidence="14">The sequence shown here is derived from an EMBL/GenBank/DDBJ whole genome shotgun (WGS) entry which is preliminary data.</text>
</comment>
<dbReference type="GO" id="GO:0009927">
    <property type="term" value="F:histidine phosphotransfer kinase activity"/>
    <property type="evidence" value="ECO:0007669"/>
    <property type="project" value="TreeGrafter"/>
</dbReference>
<proteinExistence type="inferred from homology"/>
<comment type="similarity">
    <text evidence="3">In the N-terminal section; belongs to the phytochrome family.</text>
</comment>
<dbReference type="SMART" id="SM00387">
    <property type="entry name" value="HATPase_c"/>
    <property type="match status" value="1"/>
</dbReference>
<keyword evidence="15" id="KW-1185">Reference proteome</keyword>
<keyword evidence="6" id="KW-0808">Transferase</keyword>
<evidence type="ECO:0000256" key="4">
    <source>
        <dbReference type="ARBA" id="ARBA00012438"/>
    </source>
</evidence>
<evidence type="ECO:0000259" key="12">
    <source>
        <dbReference type="PROSITE" id="PS50112"/>
    </source>
</evidence>
<evidence type="ECO:0000256" key="9">
    <source>
        <dbReference type="ARBA" id="ARBA00074306"/>
    </source>
</evidence>
<evidence type="ECO:0000256" key="5">
    <source>
        <dbReference type="ARBA" id="ARBA00022553"/>
    </source>
</evidence>
<dbReference type="PROSITE" id="PS50112">
    <property type="entry name" value="PAS"/>
    <property type="match status" value="1"/>
</dbReference>
<dbReference type="FunFam" id="1.10.287.130:FF:000001">
    <property type="entry name" value="Two-component sensor histidine kinase"/>
    <property type="match status" value="1"/>
</dbReference>
<evidence type="ECO:0000256" key="10">
    <source>
        <dbReference type="SAM" id="MobiDB-lite"/>
    </source>
</evidence>
<dbReference type="SUPFAM" id="SSF47384">
    <property type="entry name" value="Homodimeric domain of signal transducing histidine kinase"/>
    <property type="match status" value="1"/>
</dbReference>
<accession>A0A6I3J1M1</accession>
<dbReference type="InterPro" id="IPR036097">
    <property type="entry name" value="HisK_dim/P_sf"/>
</dbReference>
<organism evidence="14 15">
    <name type="scientific">Nocardioides marmotae</name>
    <dbReference type="NCBI Taxonomy" id="2663857"/>
    <lineage>
        <taxon>Bacteria</taxon>
        <taxon>Bacillati</taxon>
        <taxon>Actinomycetota</taxon>
        <taxon>Actinomycetes</taxon>
        <taxon>Propionibacteriales</taxon>
        <taxon>Nocardioidaceae</taxon>
        <taxon>Nocardioides</taxon>
    </lineage>
</organism>
<feature type="compositionally biased region" description="Basic residues" evidence="10">
    <location>
        <begin position="15"/>
        <end position="36"/>
    </location>
</feature>
<evidence type="ECO:0000256" key="2">
    <source>
        <dbReference type="ARBA" id="ARBA00004236"/>
    </source>
</evidence>
<dbReference type="SUPFAM" id="SSF55874">
    <property type="entry name" value="ATPase domain of HSP90 chaperone/DNA topoisomerase II/histidine kinase"/>
    <property type="match status" value="1"/>
</dbReference>
<dbReference type="InterPro" id="IPR003661">
    <property type="entry name" value="HisK_dim/P_dom"/>
</dbReference>
<reference evidence="14 15" key="1">
    <citation type="submission" date="2019-10" db="EMBL/GenBank/DDBJ databases">
        <title>Nocardioides novel species isolated from the excrement of Marmot.</title>
        <authorList>
            <person name="Zhang G."/>
        </authorList>
    </citation>
    <scope>NUCLEOTIDE SEQUENCE [LARGE SCALE GENOMIC DNA]</scope>
    <source>
        <strain evidence="15">zg-579</strain>
    </source>
</reference>
<dbReference type="Gene3D" id="3.30.565.10">
    <property type="entry name" value="Histidine kinase-like ATPase, C-terminal domain"/>
    <property type="match status" value="1"/>
</dbReference>
<gene>
    <name evidence="14" type="ORF">GGQ22_03935</name>
</gene>
<dbReference type="Pfam" id="PF08448">
    <property type="entry name" value="PAS_4"/>
    <property type="match status" value="1"/>
</dbReference>
<evidence type="ECO:0000259" key="13">
    <source>
        <dbReference type="PROSITE" id="PS50113"/>
    </source>
</evidence>
<dbReference type="InterPro" id="IPR004358">
    <property type="entry name" value="Sig_transdc_His_kin-like_C"/>
</dbReference>
<dbReference type="AlphaFoldDB" id="A0A6I3J1M1"/>
<dbReference type="PRINTS" id="PR00344">
    <property type="entry name" value="BCTRLSENSOR"/>
</dbReference>
<dbReference type="Gene3D" id="3.30.450.20">
    <property type="entry name" value="PAS domain"/>
    <property type="match status" value="1"/>
</dbReference>
<dbReference type="SMART" id="SM00091">
    <property type="entry name" value="PAS"/>
    <property type="match status" value="1"/>
</dbReference>
<evidence type="ECO:0000313" key="15">
    <source>
        <dbReference type="Proteomes" id="UP000433406"/>
    </source>
</evidence>
<feature type="compositionally biased region" description="Low complexity" evidence="10">
    <location>
        <begin position="104"/>
        <end position="128"/>
    </location>
</feature>
<dbReference type="GO" id="GO:0005886">
    <property type="term" value="C:plasma membrane"/>
    <property type="evidence" value="ECO:0007669"/>
    <property type="project" value="UniProtKB-SubCell"/>
</dbReference>
<feature type="compositionally biased region" description="Low complexity" evidence="10">
    <location>
        <begin position="37"/>
        <end position="54"/>
    </location>
</feature>
<dbReference type="CDD" id="cd00082">
    <property type="entry name" value="HisKA"/>
    <property type="match status" value="1"/>
</dbReference>
<evidence type="ECO:0000256" key="3">
    <source>
        <dbReference type="ARBA" id="ARBA00006402"/>
    </source>
</evidence>
<evidence type="ECO:0000259" key="11">
    <source>
        <dbReference type="PROSITE" id="PS50109"/>
    </source>
</evidence>
<dbReference type="EMBL" id="WLCI01000003">
    <property type="protein sequence ID" value="MTB94226.1"/>
    <property type="molecule type" value="Genomic_DNA"/>
</dbReference>
<dbReference type="InterPro" id="IPR035965">
    <property type="entry name" value="PAS-like_dom_sf"/>
</dbReference>
<dbReference type="Gene3D" id="1.10.287.130">
    <property type="match status" value="1"/>
</dbReference>
<evidence type="ECO:0000256" key="6">
    <source>
        <dbReference type="ARBA" id="ARBA00022679"/>
    </source>
</evidence>
<dbReference type="SMART" id="SM00388">
    <property type="entry name" value="HisKA"/>
    <property type="match status" value="1"/>
</dbReference>
<dbReference type="GO" id="GO:0000155">
    <property type="term" value="F:phosphorelay sensor kinase activity"/>
    <property type="evidence" value="ECO:0007669"/>
    <property type="project" value="InterPro"/>
</dbReference>
<dbReference type="InterPro" id="IPR013656">
    <property type="entry name" value="PAS_4"/>
</dbReference>
<dbReference type="PROSITE" id="PS50113">
    <property type="entry name" value="PAC"/>
    <property type="match status" value="1"/>
</dbReference>
<feature type="compositionally biased region" description="Low complexity" evidence="10">
    <location>
        <begin position="76"/>
        <end position="97"/>
    </location>
</feature>
<evidence type="ECO:0000256" key="8">
    <source>
        <dbReference type="ARBA" id="ARBA00023012"/>
    </source>
</evidence>
<dbReference type="InterPro" id="IPR000014">
    <property type="entry name" value="PAS"/>
</dbReference>
<comment type="subcellular location">
    <subcellularLocation>
        <location evidence="2">Cell membrane</location>
    </subcellularLocation>
</comment>
<keyword evidence="8" id="KW-0902">Two-component regulatory system</keyword>
<dbReference type="FunFam" id="3.30.565.10:FF:000010">
    <property type="entry name" value="Sensor histidine kinase RcsC"/>
    <property type="match status" value="1"/>
</dbReference>
<dbReference type="Pfam" id="PF02518">
    <property type="entry name" value="HATPase_c"/>
    <property type="match status" value="1"/>
</dbReference>
<comment type="catalytic activity">
    <reaction evidence="1">
        <text>ATP + protein L-histidine = ADP + protein N-phospho-L-histidine.</text>
        <dbReference type="EC" id="2.7.13.3"/>
    </reaction>
</comment>
<dbReference type="InterPro" id="IPR005467">
    <property type="entry name" value="His_kinase_dom"/>
</dbReference>
<dbReference type="CDD" id="cd16922">
    <property type="entry name" value="HATPase_EvgS-ArcB-TorS-like"/>
    <property type="match status" value="1"/>
</dbReference>
<dbReference type="InterPro" id="IPR000700">
    <property type="entry name" value="PAS-assoc_C"/>
</dbReference>
<evidence type="ECO:0000313" key="14">
    <source>
        <dbReference type="EMBL" id="MTB94226.1"/>
    </source>
</evidence>
<dbReference type="SMART" id="SM00086">
    <property type="entry name" value="PAC"/>
    <property type="match status" value="1"/>
</dbReference>
<feature type="domain" description="Histidine kinase" evidence="11">
    <location>
        <begin position="345"/>
        <end position="566"/>
    </location>
</feature>
<feature type="domain" description="PAS" evidence="12">
    <location>
        <begin position="204"/>
        <end position="274"/>
    </location>
</feature>
<evidence type="ECO:0000256" key="7">
    <source>
        <dbReference type="ARBA" id="ARBA00022777"/>
    </source>
</evidence>
<dbReference type="NCBIfam" id="TIGR00229">
    <property type="entry name" value="sensory_box"/>
    <property type="match status" value="1"/>
</dbReference>
<name>A0A6I3J1M1_9ACTN</name>
<feature type="region of interest" description="Disordered" evidence="10">
    <location>
        <begin position="1"/>
        <end position="129"/>
    </location>
</feature>
<dbReference type="PROSITE" id="PS50109">
    <property type="entry name" value="HIS_KIN"/>
    <property type="match status" value="1"/>
</dbReference>
<keyword evidence="7" id="KW-0418">Kinase</keyword>
<sequence length="575" mass="62385">MGRPGARSRPAPPRPPRRRPPRRRRPRRPRPRRAGPPRRSATAPRRSSSRTTTPCCPPTTRPRGGCSRRRCRRRWATTPTPGSGRRSTRSASTASTRWGRGPCWSTSPTTAPTARRGRSRSATAGSWRTRCRPEAVLKRAPSRRRTLGSVRANRRTIGGGRTTAVLAGTSVGGHALAAYLWWRLRRARAAAGDLDATRRGAAETGERYRSLFRYHPSAVFSLDLEGRFVEANPAAAAVSGYPVEQLIGMEFARLVAPSQAPLLDAAFHEIVQRRSQQLETVVARPDGSEVEVSVTGVPIVVDGEVVGVYGIAEDITARNRLQRELTRTRRSAEQASEAKSVFLANVSHEIRTPLTAVMATTELLLDSGLDPEQTRFAAAVQRSSQRLLRLVDDILDLSSIEAGRATVHHVDLDLRAVVSDAVALLRPVAEDRGLTLSLDLDPDLPRHLTGDAQRLAQVVTNLLDNAVKFTPEGSIRVGVEVAETLPTTTKVIVRVEDTGIGVTEEQQARLFQSFSQGDPSITRRYGGTGLGLAICKQLVALMGGSIWMSSTPGGGSTFAFAVPLGRPDPEELLAG</sequence>
<evidence type="ECO:0000256" key="1">
    <source>
        <dbReference type="ARBA" id="ARBA00000085"/>
    </source>
</evidence>
<dbReference type="InterPro" id="IPR036890">
    <property type="entry name" value="HATPase_C_sf"/>
</dbReference>
<dbReference type="SUPFAM" id="SSF55785">
    <property type="entry name" value="PYP-like sensor domain (PAS domain)"/>
    <property type="match status" value="1"/>
</dbReference>
<protein>
    <recommendedName>
        <fullName evidence="9">Circadian input-output histidine kinase CikA</fullName>
        <ecNumber evidence="4">2.7.13.3</ecNumber>
    </recommendedName>
</protein>
<dbReference type="PANTHER" id="PTHR43047">
    <property type="entry name" value="TWO-COMPONENT HISTIDINE PROTEIN KINASE"/>
    <property type="match status" value="1"/>
</dbReference>
<keyword evidence="5" id="KW-0597">Phosphoprotein</keyword>
<dbReference type="Proteomes" id="UP000433406">
    <property type="component" value="Unassembled WGS sequence"/>
</dbReference>
<dbReference type="InterPro" id="IPR001610">
    <property type="entry name" value="PAC"/>
</dbReference>
<dbReference type="CDD" id="cd00130">
    <property type="entry name" value="PAS"/>
    <property type="match status" value="1"/>
</dbReference>
<dbReference type="Pfam" id="PF00512">
    <property type="entry name" value="HisKA"/>
    <property type="match status" value="1"/>
</dbReference>
<dbReference type="EC" id="2.7.13.3" evidence="4"/>
<dbReference type="PANTHER" id="PTHR43047:SF72">
    <property type="entry name" value="OSMOSENSING HISTIDINE PROTEIN KINASE SLN1"/>
    <property type="match status" value="1"/>
</dbReference>
<feature type="domain" description="PAC" evidence="13">
    <location>
        <begin position="276"/>
        <end position="327"/>
    </location>
</feature>
<dbReference type="InterPro" id="IPR003594">
    <property type="entry name" value="HATPase_dom"/>
</dbReference>